<dbReference type="Proteomes" id="UP000197092">
    <property type="component" value="Chromosome 2"/>
</dbReference>
<reference evidence="4" key="1">
    <citation type="submission" date="2016-12" db="EMBL/GenBank/DDBJ databases">
        <title>Comparative genomic analysis reveals the diversity, evolution, and environmental adaptation strategies of the genus Vibrio.</title>
        <authorList>
            <person name="Lin H."/>
            <person name="Wang X."/>
            <person name="Zhang X.-H."/>
        </authorList>
    </citation>
    <scope>NUCLEOTIDE SEQUENCE [LARGE SCALE GENOMIC DNA]</scope>
    <source>
        <strain evidence="4">QT6D1</strain>
    </source>
</reference>
<evidence type="ECO:0008006" key="5">
    <source>
        <dbReference type="Google" id="ProtNLM"/>
    </source>
</evidence>
<dbReference type="KEGG" id="vsh:BSZ05_23635"/>
<evidence type="ECO:0000313" key="4">
    <source>
        <dbReference type="Proteomes" id="UP000197092"/>
    </source>
</evidence>
<evidence type="ECO:0000256" key="2">
    <source>
        <dbReference type="SAM" id="SignalP"/>
    </source>
</evidence>
<dbReference type="InterPro" id="IPR025738">
    <property type="entry name" value="BatD"/>
</dbReference>
<gene>
    <name evidence="3" type="ORF">BSZ05_23635</name>
</gene>
<dbReference type="PANTHER" id="PTHR40940:SF1">
    <property type="entry name" value="PROTEIN BATD"/>
    <property type="match status" value="1"/>
</dbReference>
<sequence length="428" mass="49247">MRVRWSFLSFVVLVLITWSCQATTMSELQQKGRVFIKASVTPTDTVSLRQQTTITIEVGTDTWFTKGTRVHRFEVENALIANRSRFAINGTQRRYGKTYAIQQWEVTLYPLTTGKLAIPSITVELQVKGDNGDPDVVGYLVTKPVTFEVNKPSAMMVPDKTWLVSSNISLQQEWSSPSSKDQFVVGSALQRDVELQVEGSTIMLLPERLSEIQSTTDYQVYFETINKQDLASRGEYAAVLQEQYTFVFDSAGKFILPSIDVYQWNPKTQQLERHELPGKSVFIKHTFRSYLNTYWIELFAIFITICVLGFVGNVIFRRYKVVKERGRLPLLWSFLLALRTKDHVRLENVVYLKIMTLGCNELAQISSDVGFVKIINKINQSRYIINISQQAPLSKFDWLTIWYRIERMPKAKLPLTGRSSSKRIYQPD</sequence>
<organism evidence="3 4">
    <name type="scientific">Vibrio mediterranei</name>
    <dbReference type="NCBI Taxonomy" id="689"/>
    <lineage>
        <taxon>Bacteria</taxon>
        <taxon>Pseudomonadati</taxon>
        <taxon>Pseudomonadota</taxon>
        <taxon>Gammaproteobacteria</taxon>
        <taxon>Vibrionales</taxon>
        <taxon>Vibrionaceae</taxon>
        <taxon>Vibrio</taxon>
    </lineage>
</organism>
<evidence type="ECO:0000313" key="3">
    <source>
        <dbReference type="EMBL" id="ASI92761.1"/>
    </source>
</evidence>
<accession>A0AAN1KQL8</accession>
<protein>
    <recommendedName>
        <fullName evidence="5">Protein BatD</fullName>
    </recommendedName>
</protein>
<keyword evidence="1" id="KW-0472">Membrane</keyword>
<name>A0AAN1KQL8_9VIBR</name>
<feature type="chain" id="PRO_5042879930" description="Protein BatD" evidence="2">
    <location>
        <begin position="23"/>
        <end position="428"/>
    </location>
</feature>
<keyword evidence="1" id="KW-1133">Transmembrane helix</keyword>
<proteinExistence type="predicted"/>
<dbReference type="AlphaFoldDB" id="A0AAN1KQL8"/>
<dbReference type="EMBL" id="CP018309">
    <property type="protein sequence ID" value="ASI92761.1"/>
    <property type="molecule type" value="Genomic_DNA"/>
</dbReference>
<feature type="transmembrane region" description="Helical" evidence="1">
    <location>
        <begin position="294"/>
        <end position="316"/>
    </location>
</feature>
<dbReference type="Pfam" id="PF13584">
    <property type="entry name" value="BatD"/>
    <property type="match status" value="1"/>
</dbReference>
<dbReference type="PANTHER" id="PTHR40940">
    <property type="entry name" value="PROTEIN BATD-RELATED"/>
    <property type="match status" value="1"/>
</dbReference>
<keyword evidence="2" id="KW-0732">Signal</keyword>
<keyword evidence="1" id="KW-0812">Transmembrane</keyword>
<evidence type="ECO:0000256" key="1">
    <source>
        <dbReference type="SAM" id="Phobius"/>
    </source>
</evidence>
<feature type="signal peptide" evidence="2">
    <location>
        <begin position="1"/>
        <end position="22"/>
    </location>
</feature>